<reference evidence="1" key="1">
    <citation type="submission" date="2020-11" db="EMBL/GenBank/DDBJ databases">
        <authorList>
            <person name="Tran Van P."/>
        </authorList>
    </citation>
    <scope>NUCLEOTIDE SEQUENCE</scope>
</reference>
<organism evidence="1">
    <name type="scientific">Timema bartmani</name>
    <dbReference type="NCBI Taxonomy" id="61472"/>
    <lineage>
        <taxon>Eukaryota</taxon>
        <taxon>Metazoa</taxon>
        <taxon>Ecdysozoa</taxon>
        <taxon>Arthropoda</taxon>
        <taxon>Hexapoda</taxon>
        <taxon>Insecta</taxon>
        <taxon>Pterygota</taxon>
        <taxon>Neoptera</taxon>
        <taxon>Polyneoptera</taxon>
        <taxon>Phasmatodea</taxon>
        <taxon>Timematodea</taxon>
        <taxon>Timematoidea</taxon>
        <taxon>Timematidae</taxon>
        <taxon>Timema</taxon>
    </lineage>
</organism>
<name>A0A7R9ESJ9_9NEOP</name>
<dbReference type="AlphaFoldDB" id="A0A7R9ESJ9"/>
<protein>
    <submittedName>
        <fullName evidence="1">Uncharacterized protein</fullName>
    </submittedName>
</protein>
<dbReference type="EMBL" id="OD565014">
    <property type="protein sequence ID" value="CAD7440548.1"/>
    <property type="molecule type" value="Genomic_DNA"/>
</dbReference>
<evidence type="ECO:0000313" key="1">
    <source>
        <dbReference type="EMBL" id="CAD7440548.1"/>
    </source>
</evidence>
<sequence>MSCSLPIPGLDRRLMPDILDSVINRGSVTNVLFLQQTRLRMTRRSRFESRLRIPLRWKPFHNSNIGMNGGLHSTLTRELVTGCVEGVPPPSPAIVLYLTSRSALICFKRTANKKS</sequence>
<accession>A0A7R9ESJ9</accession>
<gene>
    <name evidence="1" type="ORF">TBIB3V08_LOCUS3049</name>
</gene>
<proteinExistence type="predicted"/>